<sequence>MKKLFQRLDNQTSGRDHSRDNSVANSNNVSNSYVGKVFSVNRFQCTVEDTIAEGGFALVFLVKAHNGVRYALKRMFVNNDYDLNVCKREIQIATNLGSHKNIVGLVDSAINYCGDGVHEVLMLLNHCK</sequence>
<dbReference type="Gene3D" id="3.30.200.20">
    <property type="entry name" value="Phosphorylase Kinase, domain 1"/>
    <property type="match status" value="1"/>
</dbReference>
<keyword evidence="5" id="KW-1185">Reference proteome</keyword>
<dbReference type="OrthoDB" id="2018507at2759"/>
<dbReference type="EMBL" id="OC869884">
    <property type="protein sequence ID" value="CAD7634783.1"/>
    <property type="molecule type" value="Genomic_DNA"/>
</dbReference>
<feature type="domain" description="Protein kinase" evidence="2">
    <location>
        <begin position="45"/>
        <end position="128"/>
    </location>
</feature>
<accession>A0A7R9L4M9</accession>
<dbReference type="GO" id="GO:0004672">
    <property type="term" value="F:protein kinase activity"/>
    <property type="evidence" value="ECO:0007669"/>
    <property type="project" value="InterPro"/>
</dbReference>
<dbReference type="InterPro" id="IPR011009">
    <property type="entry name" value="Kinase-like_dom_sf"/>
</dbReference>
<evidence type="ECO:0000256" key="1">
    <source>
        <dbReference type="SAM" id="MobiDB-lite"/>
    </source>
</evidence>
<dbReference type="EMBL" id="OC859465">
    <property type="protein sequence ID" value="CAD7627616.1"/>
    <property type="molecule type" value="Genomic_DNA"/>
</dbReference>
<proteinExistence type="predicted"/>
<dbReference type="InterPro" id="IPR000719">
    <property type="entry name" value="Prot_kinase_dom"/>
</dbReference>
<dbReference type="InterPro" id="IPR051744">
    <property type="entry name" value="AP2_assoc_SerThr_kinase"/>
</dbReference>
<dbReference type="Proteomes" id="UP000759131">
    <property type="component" value="Unassembled WGS sequence"/>
</dbReference>
<dbReference type="SUPFAM" id="SSF56112">
    <property type="entry name" value="Protein kinase-like (PK-like)"/>
    <property type="match status" value="1"/>
</dbReference>
<dbReference type="EMBL" id="CAJPIZ010015309">
    <property type="protein sequence ID" value="CAG2115213.1"/>
    <property type="molecule type" value="Genomic_DNA"/>
</dbReference>
<dbReference type="AlphaFoldDB" id="A0A7R9L4M9"/>
<gene>
    <name evidence="4" type="ORF">OSB1V03_LOCUS15177</name>
    <name evidence="3" type="ORF">OSB1V03_LOCUS8041</name>
</gene>
<protein>
    <recommendedName>
        <fullName evidence="2">Protein kinase domain-containing protein</fullName>
    </recommendedName>
</protein>
<evidence type="ECO:0000313" key="3">
    <source>
        <dbReference type="EMBL" id="CAD7627616.1"/>
    </source>
</evidence>
<dbReference type="PANTHER" id="PTHR47907:SF5">
    <property type="entry name" value="AP2 ASSOCIATED KINASE 1"/>
    <property type="match status" value="1"/>
</dbReference>
<dbReference type="GO" id="GO:0005524">
    <property type="term" value="F:ATP binding"/>
    <property type="evidence" value="ECO:0007669"/>
    <property type="project" value="InterPro"/>
</dbReference>
<name>A0A7R9L4M9_9ACAR</name>
<evidence type="ECO:0000313" key="5">
    <source>
        <dbReference type="Proteomes" id="UP000759131"/>
    </source>
</evidence>
<organism evidence="4">
    <name type="scientific">Medioppia subpectinata</name>
    <dbReference type="NCBI Taxonomy" id="1979941"/>
    <lineage>
        <taxon>Eukaryota</taxon>
        <taxon>Metazoa</taxon>
        <taxon>Ecdysozoa</taxon>
        <taxon>Arthropoda</taxon>
        <taxon>Chelicerata</taxon>
        <taxon>Arachnida</taxon>
        <taxon>Acari</taxon>
        <taxon>Acariformes</taxon>
        <taxon>Sarcoptiformes</taxon>
        <taxon>Oribatida</taxon>
        <taxon>Brachypylina</taxon>
        <taxon>Oppioidea</taxon>
        <taxon>Oppiidae</taxon>
        <taxon>Medioppia</taxon>
    </lineage>
</organism>
<dbReference type="PANTHER" id="PTHR47907">
    <property type="entry name" value="PROTEIN KINASE DOMAIN-CONTAINING PROTEIN"/>
    <property type="match status" value="1"/>
</dbReference>
<evidence type="ECO:0000259" key="2">
    <source>
        <dbReference type="PROSITE" id="PS50011"/>
    </source>
</evidence>
<feature type="non-terminal residue" evidence="4">
    <location>
        <position position="1"/>
    </location>
</feature>
<reference evidence="4" key="1">
    <citation type="submission" date="2020-11" db="EMBL/GenBank/DDBJ databases">
        <authorList>
            <person name="Tran Van P."/>
        </authorList>
    </citation>
    <scope>NUCLEOTIDE SEQUENCE</scope>
</reference>
<dbReference type="PROSITE" id="PS50011">
    <property type="entry name" value="PROTEIN_KINASE_DOM"/>
    <property type="match status" value="1"/>
</dbReference>
<feature type="region of interest" description="Disordered" evidence="1">
    <location>
        <begin position="1"/>
        <end position="27"/>
    </location>
</feature>
<evidence type="ECO:0000313" key="4">
    <source>
        <dbReference type="EMBL" id="CAD7634783.1"/>
    </source>
</evidence>
<dbReference type="EMBL" id="CAJPIZ010004890">
    <property type="protein sequence ID" value="CAG2108046.1"/>
    <property type="molecule type" value="Genomic_DNA"/>
</dbReference>